<evidence type="ECO:0000313" key="2">
    <source>
        <dbReference type="Proteomes" id="UP000199600"/>
    </source>
</evidence>
<proteinExistence type="predicted"/>
<name>A0A1A8XR33_9RHOO</name>
<dbReference type="AlphaFoldDB" id="A0A1A8XR33"/>
<evidence type="ECO:0000313" key="1">
    <source>
        <dbReference type="EMBL" id="SBT06917.1"/>
    </source>
</evidence>
<gene>
    <name evidence="1" type="ORF">PROAA_20050</name>
</gene>
<protein>
    <submittedName>
        <fullName evidence="1">Uncharacterized protein</fullName>
    </submittedName>
</protein>
<reference evidence="1 2" key="1">
    <citation type="submission" date="2016-06" db="EMBL/GenBank/DDBJ databases">
        <authorList>
            <person name="Kjaerup R.B."/>
            <person name="Dalgaard T.S."/>
            <person name="Juul-Madsen H.R."/>
        </authorList>
    </citation>
    <scope>NUCLEOTIDE SEQUENCE [LARGE SCALE GENOMIC DNA]</scope>
    <source>
        <strain evidence="1">2</strain>
    </source>
</reference>
<dbReference type="Proteomes" id="UP000199600">
    <property type="component" value="Unassembled WGS sequence"/>
</dbReference>
<sequence>MNRFVQLSSNQNTQLLWLGTSSRDRESRHTPIQKVKTLGQYFLGKVYIKSTRKASLFQLLLVMLSLLKRVKCMVFFAQAVIHCVSFQLLPRLLRAMNQFEGSIARFCASQI</sequence>
<dbReference type="EMBL" id="FLQY01000112">
    <property type="protein sequence ID" value="SBT06917.1"/>
    <property type="molecule type" value="Genomic_DNA"/>
</dbReference>
<keyword evidence="2" id="KW-1185">Reference proteome</keyword>
<organism evidence="1 2">
    <name type="scientific">Candidatus Propionivibrio aalborgensis</name>
    <dbReference type="NCBI Taxonomy" id="1860101"/>
    <lineage>
        <taxon>Bacteria</taxon>
        <taxon>Pseudomonadati</taxon>
        <taxon>Pseudomonadota</taxon>
        <taxon>Betaproteobacteria</taxon>
        <taxon>Rhodocyclales</taxon>
        <taxon>Rhodocyclaceae</taxon>
        <taxon>Propionivibrio</taxon>
    </lineage>
</organism>
<accession>A0A1A8XR33</accession>